<reference evidence="2 3" key="1">
    <citation type="submission" date="2024-08" db="EMBL/GenBank/DDBJ databases">
        <authorList>
            <person name="Cucini C."/>
            <person name="Frati F."/>
        </authorList>
    </citation>
    <scope>NUCLEOTIDE SEQUENCE [LARGE SCALE GENOMIC DNA]</scope>
</reference>
<feature type="region of interest" description="Disordered" evidence="1">
    <location>
        <begin position="20"/>
        <end position="77"/>
    </location>
</feature>
<dbReference type="Proteomes" id="UP001642540">
    <property type="component" value="Unassembled WGS sequence"/>
</dbReference>
<sequence length="123" mass="14195">MGSCLSKFCSFCCPCCCSRDHRQPQPQEENIRMRNINTRNSPINKNLDRSPPRPSTSSPTPIEAKFKDEEDDYTQSKLRRHSAIKIKTFCPPMRFEIPRTGDYYGEPPSPPYMPANRLLTQVN</sequence>
<evidence type="ECO:0000313" key="2">
    <source>
        <dbReference type="EMBL" id="CAL8145868.1"/>
    </source>
</evidence>
<name>A0ABP1S819_9HEXA</name>
<proteinExistence type="predicted"/>
<evidence type="ECO:0000256" key="1">
    <source>
        <dbReference type="SAM" id="MobiDB-lite"/>
    </source>
</evidence>
<accession>A0ABP1S819</accession>
<keyword evidence="3" id="KW-1185">Reference proteome</keyword>
<comment type="caution">
    <text evidence="2">The sequence shown here is derived from an EMBL/GenBank/DDBJ whole genome shotgun (WGS) entry which is preliminary data.</text>
</comment>
<feature type="compositionally biased region" description="Polar residues" evidence="1">
    <location>
        <begin position="35"/>
        <end position="44"/>
    </location>
</feature>
<evidence type="ECO:0000313" key="3">
    <source>
        <dbReference type="Proteomes" id="UP001642540"/>
    </source>
</evidence>
<dbReference type="EMBL" id="CAXLJM020000164">
    <property type="protein sequence ID" value="CAL8145868.1"/>
    <property type="molecule type" value="Genomic_DNA"/>
</dbReference>
<organism evidence="2 3">
    <name type="scientific">Orchesella dallaii</name>
    <dbReference type="NCBI Taxonomy" id="48710"/>
    <lineage>
        <taxon>Eukaryota</taxon>
        <taxon>Metazoa</taxon>
        <taxon>Ecdysozoa</taxon>
        <taxon>Arthropoda</taxon>
        <taxon>Hexapoda</taxon>
        <taxon>Collembola</taxon>
        <taxon>Entomobryomorpha</taxon>
        <taxon>Entomobryoidea</taxon>
        <taxon>Orchesellidae</taxon>
        <taxon>Orchesellinae</taxon>
        <taxon>Orchesella</taxon>
    </lineage>
</organism>
<protein>
    <submittedName>
        <fullName evidence="2">Uncharacterized protein</fullName>
    </submittedName>
</protein>
<gene>
    <name evidence="2" type="ORF">ODALV1_LOCUS30626</name>
</gene>